<gene>
    <name evidence="2" type="ORF">NCTC11421_03165</name>
</gene>
<sequence length="99" mass="10343">MLGFDFVGVFGGVDVVFGGVGNVAVVGARNRLSAEPFYRTGFTLGPQGEFLFLISLFTPLESILAVTTPFSTVTLSTYLPLISEADATPASPLFAGHSP</sequence>
<reference evidence="2" key="1">
    <citation type="submission" date="2018-06" db="EMBL/GenBank/DDBJ databases">
        <authorList>
            <consortium name="Pathogen Informatics"/>
            <person name="Doyle S."/>
        </authorList>
    </citation>
    <scope>NUCLEOTIDE SEQUENCE [LARGE SCALE GENOMIC DNA]</scope>
    <source>
        <strain evidence="2">NCTC11421</strain>
    </source>
</reference>
<dbReference type="EMBL" id="UGRI01000001">
    <property type="protein sequence ID" value="SUA25157.1"/>
    <property type="molecule type" value="Genomic_DNA"/>
</dbReference>
<evidence type="ECO:0000313" key="2">
    <source>
        <dbReference type="EMBL" id="SUA25157.1"/>
    </source>
</evidence>
<keyword evidence="1" id="KW-0472">Membrane</keyword>
<name>A0A378W110_NEIGO</name>
<feature type="transmembrane region" description="Helical" evidence="1">
    <location>
        <begin position="6"/>
        <end position="29"/>
    </location>
</feature>
<organism evidence="2">
    <name type="scientific">Neisseria gonorrhoeae</name>
    <dbReference type="NCBI Taxonomy" id="485"/>
    <lineage>
        <taxon>Bacteria</taxon>
        <taxon>Pseudomonadati</taxon>
        <taxon>Pseudomonadota</taxon>
        <taxon>Betaproteobacteria</taxon>
        <taxon>Neisseriales</taxon>
        <taxon>Neisseriaceae</taxon>
        <taxon>Neisseria</taxon>
    </lineage>
</organism>
<evidence type="ECO:0000256" key="1">
    <source>
        <dbReference type="SAM" id="Phobius"/>
    </source>
</evidence>
<dbReference type="AlphaFoldDB" id="A0A378W110"/>
<proteinExistence type="predicted"/>
<protein>
    <submittedName>
        <fullName evidence="2">Uncharacterized protein</fullName>
    </submittedName>
</protein>
<keyword evidence="1" id="KW-1133">Transmembrane helix</keyword>
<accession>A0A378W110</accession>
<feature type="transmembrane region" description="Helical" evidence="1">
    <location>
        <begin position="50"/>
        <end position="70"/>
    </location>
</feature>
<keyword evidence="1" id="KW-0812">Transmembrane</keyword>